<evidence type="ECO:0000256" key="12">
    <source>
        <dbReference type="ARBA" id="ARBA00022989"/>
    </source>
</evidence>
<dbReference type="EC" id="2.7.8.26" evidence="5 19"/>
<comment type="caution">
    <text evidence="20">The sequence shown here is derived from an EMBL/GenBank/DDBJ whole genome shotgun (WGS) entry which is preliminary data.</text>
</comment>
<evidence type="ECO:0000256" key="16">
    <source>
        <dbReference type="ARBA" id="ARBA00032853"/>
    </source>
</evidence>
<name>A0A371AY99_9FIRM</name>
<dbReference type="PANTHER" id="PTHR34148">
    <property type="entry name" value="ADENOSYLCOBINAMIDE-GDP RIBAZOLETRANSFERASE"/>
    <property type="match status" value="1"/>
</dbReference>
<evidence type="ECO:0000256" key="1">
    <source>
        <dbReference type="ARBA" id="ARBA00001946"/>
    </source>
</evidence>
<evidence type="ECO:0000313" key="20">
    <source>
        <dbReference type="EMBL" id="RDU24541.1"/>
    </source>
</evidence>
<keyword evidence="11 19" id="KW-0460">Magnesium</keyword>
<evidence type="ECO:0000256" key="15">
    <source>
        <dbReference type="ARBA" id="ARBA00032605"/>
    </source>
</evidence>
<dbReference type="GO" id="GO:0009236">
    <property type="term" value="P:cobalamin biosynthetic process"/>
    <property type="evidence" value="ECO:0007669"/>
    <property type="project" value="UniProtKB-UniRule"/>
</dbReference>
<comment type="similarity">
    <text evidence="4 19">Belongs to the CobS family.</text>
</comment>
<comment type="catalytic activity">
    <reaction evidence="18 19">
        <text>alpha-ribazole 5'-phosphate + adenosylcob(III)inamide-GDP = adenosylcob(III)alamin 5'-phosphate + GMP + H(+)</text>
        <dbReference type="Rhea" id="RHEA:23560"/>
        <dbReference type="ChEBI" id="CHEBI:15378"/>
        <dbReference type="ChEBI" id="CHEBI:57918"/>
        <dbReference type="ChEBI" id="CHEBI:58115"/>
        <dbReference type="ChEBI" id="CHEBI:60487"/>
        <dbReference type="ChEBI" id="CHEBI:60493"/>
        <dbReference type="EC" id="2.7.8.26"/>
    </reaction>
</comment>
<sequence length="264" mass="29231">MNQIYQSFKIAISMYSKIPVGKIEWSKENMRYAMCFFPWVGIVIGGLSYGTFRLFVYLKQMGIVFSDSFITIVLLLIPVFISGGIHLDGLLDTADALSSYQEKERRLEILKDVHAGAFAIIIGIVYFLLYYGVYSQLTLRSITIISFGFVLSRTLSGLSIVCFPLAKGTGLAAVFADGAQKRIVRVIMMIYLFLLVSGMVLVGKFLGVIGLVSAVYTYFYYYVMSLKKFGGITGDVAGYFLQICELVMAACIVIADVILRGVIG</sequence>
<keyword evidence="10 19" id="KW-0812">Transmembrane</keyword>
<dbReference type="EMBL" id="QRCT01000012">
    <property type="protein sequence ID" value="RDU24541.1"/>
    <property type="molecule type" value="Genomic_DNA"/>
</dbReference>
<dbReference type="Proteomes" id="UP000255036">
    <property type="component" value="Unassembled WGS sequence"/>
</dbReference>
<keyword evidence="9 19" id="KW-0808">Transferase</keyword>
<dbReference type="GO" id="GO:0008818">
    <property type="term" value="F:cobalamin 5'-phosphate synthase activity"/>
    <property type="evidence" value="ECO:0007669"/>
    <property type="project" value="UniProtKB-UniRule"/>
</dbReference>
<comment type="subcellular location">
    <subcellularLocation>
        <location evidence="2 19">Cell membrane</location>
        <topology evidence="2 19">Multi-pass membrane protein</topology>
    </subcellularLocation>
</comment>
<protein>
    <recommendedName>
        <fullName evidence="6 19">Adenosylcobinamide-GDP ribazoletransferase</fullName>
        <ecNumber evidence="5 19">2.7.8.26</ecNumber>
    </recommendedName>
    <alternativeName>
        <fullName evidence="16 19">Cobalamin synthase</fullName>
    </alternativeName>
    <alternativeName>
        <fullName evidence="15 19">Cobalamin-5'-phosphate synthase</fullName>
    </alternativeName>
</protein>
<evidence type="ECO:0000256" key="6">
    <source>
        <dbReference type="ARBA" id="ARBA00015850"/>
    </source>
</evidence>
<evidence type="ECO:0000256" key="4">
    <source>
        <dbReference type="ARBA" id="ARBA00010561"/>
    </source>
</evidence>
<feature type="transmembrane region" description="Helical" evidence="19">
    <location>
        <begin position="112"/>
        <end position="132"/>
    </location>
</feature>
<comment type="catalytic activity">
    <reaction evidence="17 19">
        <text>alpha-ribazole + adenosylcob(III)inamide-GDP = adenosylcob(III)alamin + GMP + H(+)</text>
        <dbReference type="Rhea" id="RHEA:16049"/>
        <dbReference type="ChEBI" id="CHEBI:10329"/>
        <dbReference type="ChEBI" id="CHEBI:15378"/>
        <dbReference type="ChEBI" id="CHEBI:18408"/>
        <dbReference type="ChEBI" id="CHEBI:58115"/>
        <dbReference type="ChEBI" id="CHEBI:60487"/>
        <dbReference type="EC" id="2.7.8.26"/>
    </reaction>
</comment>
<keyword evidence="8 19" id="KW-0169">Cobalamin biosynthesis</keyword>
<keyword evidence="7 19" id="KW-1003">Cell membrane</keyword>
<evidence type="ECO:0000256" key="7">
    <source>
        <dbReference type="ARBA" id="ARBA00022475"/>
    </source>
</evidence>
<comment type="pathway">
    <text evidence="3 19">Cofactor biosynthesis; adenosylcobalamin biosynthesis; adenosylcobalamin from cob(II)yrinate a,c-diamide: step 7/7.</text>
</comment>
<keyword evidence="21" id="KW-1185">Reference proteome</keyword>
<reference evidence="20 21" key="1">
    <citation type="submission" date="2018-07" db="EMBL/GenBank/DDBJ databases">
        <title>Anaerosacharophilus polymeroproducens gen. nov. sp. nov., an anaerobic bacterium isolated from salt field.</title>
        <authorList>
            <person name="Kim W."/>
            <person name="Yang S.-H."/>
            <person name="Oh J."/>
            <person name="Lee J.-H."/>
            <person name="Kwon K.K."/>
        </authorList>
    </citation>
    <scope>NUCLEOTIDE SEQUENCE [LARGE SCALE GENOMIC DNA]</scope>
    <source>
        <strain evidence="20 21">MCWD5</strain>
    </source>
</reference>
<proteinExistence type="inferred from homology"/>
<feature type="transmembrane region" description="Helical" evidence="19">
    <location>
        <begin position="68"/>
        <end position="91"/>
    </location>
</feature>
<evidence type="ECO:0000256" key="19">
    <source>
        <dbReference type="HAMAP-Rule" id="MF_00719"/>
    </source>
</evidence>
<dbReference type="HAMAP" id="MF_00719">
    <property type="entry name" value="CobS"/>
    <property type="match status" value="1"/>
</dbReference>
<dbReference type="UniPathway" id="UPA00148">
    <property type="reaction ID" value="UER00238"/>
</dbReference>
<evidence type="ECO:0000256" key="18">
    <source>
        <dbReference type="ARBA" id="ARBA00049504"/>
    </source>
</evidence>
<dbReference type="AlphaFoldDB" id="A0A371AY99"/>
<evidence type="ECO:0000256" key="9">
    <source>
        <dbReference type="ARBA" id="ARBA00022679"/>
    </source>
</evidence>
<evidence type="ECO:0000256" key="11">
    <source>
        <dbReference type="ARBA" id="ARBA00022842"/>
    </source>
</evidence>
<evidence type="ECO:0000256" key="17">
    <source>
        <dbReference type="ARBA" id="ARBA00048623"/>
    </source>
</evidence>
<feature type="transmembrane region" description="Helical" evidence="19">
    <location>
        <begin position="186"/>
        <end position="219"/>
    </location>
</feature>
<evidence type="ECO:0000256" key="2">
    <source>
        <dbReference type="ARBA" id="ARBA00004651"/>
    </source>
</evidence>
<evidence type="ECO:0000256" key="3">
    <source>
        <dbReference type="ARBA" id="ARBA00004663"/>
    </source>
</evidence>
<feature type="transmembrane region" description="Helical" evidence="19">
    <location>
        <begin position="239"/>
        <end position="259"/>
    </location>
</feature>
<accession>A0A371AY99</accession>
<comment type="cofactor">
    <cofactor evidence="1 19">
        <name>Mg(2+)</name>
        <dbReference type="ChEBI" id="CHEBI:18420"/>
    </cofactor>
</comment>
<organism evidence="20 21">
    <name type="scientific">Anaerosacchariphilus polymeriproducens</name>
    <dbReference type="NCBI Taxonomy" id="1812858"/>
    <lineage>
        <taxon>Bacteria</taxon>
        <taxon>Bacillati</taxon>
        <taxon>Bacillota</taxon>
        <taxon>Clostridia</taxon>
        <taxon>Lachnospirales</taxon>
        <taxon>Lachnospiraceae</taxon>
        <taxon>Anaerosacchariphilus</taxon>
    </lineage>
</organism>
<feature type="transmembrane region" description="Helical" evidence="19">
    <location>
        <begin position="32"/>
        <end position="56"/>
    </location>
</feature>
<keyword evidence="12 19" id="KW-1133">Transmembrane helix</keyword>
<dbReference type="OrthoDB" id="9794626at2"/>
<comment type="function">
    <text evidence="14 19">Joins adenosylcobinamide-GDP and alpha-ribazole to generate adenosylcobalamin (Ado-cobalamin). Also synthesizes adenosylcobalamin 5'-phosphate from adenosylcobinamide-GDP and alpha-ribazole 5'-phosphate.</text>
</comment>
<dbReference type="GO" id="GO:0051073">
    <property type="term" value="F:adenosylcobinamide-GDP ribazoletransferase activity"/>
    <property type="evidence" value="ECO:0007669"/>
    <property type="project" value="UniProtKB-UniRule"/>
</dbReference>
<feature type="transmembrane region" description="Helical" evidence="19">
    <location>
        <begin position="144"/>
        <end position="166"/>
    </location>
</feature>
<evidence type="ECO:0000256" key="8">
    <source>
        <dbReference type="ARBA" id="ARBA00022573"/>
    </source>
</evidence>
<dbReference type="GO" id="GO:0005886">
    <property type="term" value="C:plasma membrane"/>
    <property type="evidence" value="ECO:0007669"/>
    <property type="project" value="UniProtKB-SubCell"/>
</dbReference>
<dbReference type="InterPro" id="IPR003805">
    <property type="entry name" value="CobS"/>
</dbReference>
<gene>
    <name evidence="19" type="primary">cobS</name>
    <name evidence="20" type="ORF">DWV06_03505</name>
</gene>
<dbReference type="RefSeq" id="WP_115480774.1">
    <property type="nucleotide sequence ID" value="NZ_QRCT01000012.1"/>
</dbReference>
<dbReference type="Pfam" id="PF02654">
    <property type="entry name" value="CobS"/>
    <property type="match status" value="1"/>
</dbReference>
<keyword evidence="13 19" id="KW-0472">Membrane</keyword>
<evidence type="ECO:0000256" key="14">
    <source>
        <dbReference type="ARBA" id="ARBA00025228"/>
    </source>
</evidence>
<dbReference type="PANTHER" id="PTHR34148:SF1">
    <property type="entry name" value="ADENOSYLCOBINAMIDE-GDP RIBAZOLETRANSFERASE"/>
    <property type="match status" value="1"/>
</dbReference>
<evidence type="ECO:0000256" key="13">
    <source>
        <dbReference type="ARBA" id="ARBA00023136"/>
    </source>
</evidence>
<evidence type="ECO:0000256" key="10">
    <source>
        <dbReference type="ARBA" id="ARBA00022692"/>
    </source>
</evidence>
<evidence type="ECO:0000313" key="21">
    <source>
        <dbReference type="Proteomes" id="UP000255036"/>
    </source>
</evidence>
<evidence type="ECO:0000256" key="5">
    <source>
        <dbReference type="ARBA" id="ARBA00013200"/>
    </source>
</evidence>